<gene>
    <name evidence="1" type="ORF">NM688_g4856</name>
</gene>
<reference evidence="1" key="1">
    <citation type="submission" date="2022-07" db="EMBL/GenBank/DDBJ databases">
        <title>Genome Sequence of Phlebia brevispora.</title>
        <authorList>
            <person name="Buettner E."/>
        </authorList>
    </citation>
    <scope>NUCLEOTIDE SEQUENCE</scope>
    <source>
        <strain evidence="1">MPL23</strain>
    </source>
</reference>
<name>A0ACC1T1R0_9APHY</name>
<keyword evidence="2" id="KW-1185">Reference proteome</keyword>
<evidence type="ECO:0000313" key="1">
    <source>
        <dbReference type="EMBL" id="KAJ3551185.1"/>
    </source>
</evidence>
<dbReference type="Proteomes" id="UP001148662">
    <property type="component" value="Unassembled WGS sequence"/>
</dbReference>
<accession>A0ACC1T1R0</accession>
<comment type="caution">
    <text evidence="1">The sequence shown here is derived from an EMBL/GenBank/DDBJ whole genome shotgun (WGS) entry which is preliminary data.</text>
</comment>
<protein>
    <submittedName>
        <fullName evidence="1">Uncharacterized protein</fullName>
    </submittedName>
</protein>
<organism evidence="1 2">
    <name type="scientific">Phlebia brevispora</name>
    <dbReference type="NCBI Taxonomy" id="194682"/>
    <lineage>
        <taxon>Eukaryota</taxon>
        <taxon>Fungi</taxon>
        <taxon>Dikarya</taxon>
        <taxon>Basidiomycota</taxon>
        <taxon>Agaricomycotina</taxon>
        <taxon>Agaricomycetes</taxon>
        <taxon>Polyporales</taxon>
        <taxon>Meruliaceae</taxon>
        <taxon>Phlebia</taxon>
    </lineage>
</organism>
<proteinExistence type="predicted"/>
<sequence>MSASRSLHASHSVFPGAGSSRTFLNMLNPMMGRTYQGYIQANQSVLEEEEEEDNDNHADGDLEAGLRTRSRNAKGKRRVSWGADASEMNVLRPNIKHDDQKHANDSSDDEVPEDFMIETAAPTPRRSSRASVTPRAPSGKGKERAMQQQQLLYFASKEPPPLPGSSFPPRPSELEDETSSAPLETEQRPKQMRGLDEYERALWNWVNVYNLDAFLQEAYYYYEGKGIYSIALSRGLNLLTVGFVIGFSTFLLGCIDYSRIRPDHATRLSDVVVSRCVSKFSGFTSLFFGLFATFFLWQLVAYVMSVVRLVDMYRFYTYLLHIPDADIQTISWPEVVRRIGAIREENPLTALSSNMPVNDGHAATAKLDAHDVANRIMRQENYLIALFNKELLDLRVPVPNLLRRIVGYESGKGRVLTRALEWNLRFCLMEYLFDSHGRVRKVFLKSKNRAALIDGLKRRFIFMGILNAIFAPFIVLYLLMYSFFRYFEEYHKNPSNIGGRRYTLFAQWKFREFNELPHNFTRRLNESYPSASMYIGQFPNEKVTLIARFIAFIAGSFAAVLLLASVVDPDLIVHFEVTPHRTVLFYLTVFSSIVVVARGMLPEEHGVFDPEALMTQVHAQFGELFAMKVVIYGQELLSVLLTPLVLWISLPQCAPAIIDFFREFTVHVDGLGYVCSFAVFDFRRHGNIKFGAPTTVNDEHMMSKEGKMEKSFLNFKAAHPEWQPTDPSGSLYLSRMQDLTTAGLGRRTHLRQSTEISPGMESTFLRTERKGDGSDRGSEYAGTMRQSQMARRRGSMLTQSRLGVPVSPSSIFQSSANLGLAQTAVLGDSNGSNTLSPPPASAGPNMQTSTIPEEDLMDDGGVSSPLGESYVDGRPKGPPVSQSQQEEDEVLEDGGVLGLLAQIYGTSANLNLKGRGRVRRGFAALVSSSRMRLADKIAQYSGDRPFFTLEFFPPKTDQGFENLVSRILRLASLGPLAVSITWGAGGSTRERSLELAGLTQQEYGIETVMHLTCTNMMKGSIDAALKEAKARGIHSLLALRGDPPRGEETWIPTDPRFQHGVDLVSYIRSLPELADSTVAVAAYPDGHPQSETDEDGEIDYLKAKVDAGADYIITQLFYDVDGFLRWEKKVRAKGEHYPIAIMQAKSYASGITVPIIPGIMPIQTYASFLRLTKLCGTKVPPKIMEDLVRIRHDDQKVKDYGVNLAVQMIKRLTTEAKVPGVHLCTLNLEKSVLRVIEELGWGGSNKIVNKLIADVSGSATPTSHPDLQFVVTPQHAANTASSQLAAGLAGPTKTTEVGKGELTNAASWDDFPNGRFGDFKSPAYGDPNPWGTSSITRSQALSQWGHPKSEEDISRVFLKYLHSKITTTPFSPEPLSPESTMILRHLERLTERGWWTVGSQPAVDGADSADDIVGWGPKGGYVYQKCFVEFFITKEDVERLEKKVSKHGQGWVDYFAGNLEGECRTNVAEDGRNAVTWGVFPGQEITQSTIIEKESFLAWKDEAFSMWASWASYYAPDSEERRLLDKIRKERWLVTIVHHNYKYSDALWTFLFDEGEALV</sequence>
<evidence type="ECO:0000313" key="2">
    <source>
        <dbReference type="Proteomes" id="UP001148662"/>
    </source>
</evidence>
<dbReference type="EMBL" id="JANHOG010000843">
    <property type="protein sequence ID" value="KAJ3551185.1"/>
    <property type="molecule type" value="Genomic_DNA"/>
</dbReference>